<evidence type="ECO:0000259" key="1">
    <source>
        <dbReference type="PROSITE" id="PS51186"/>
    </source>
</evidence>
<dbReference type="Gene3D" id="3.30.1050.10">
    <property type="entry name" value="SCP2 sterol-binding domain"/>
    <property type="match status" value="1"/>
</dbReference>
<dbReference type="PANTHER" id="PTHR37817">
    <property type="entry name" value="N-ACETYLTRANSFERASE EIS"/>
    <property type="match status" value="1"/>
</dbReference>
<feature type="domain" description="N-acetyltransferase" evidence="1">
    <location>
        <begin position="2"/>
        <end position="201"/>
    </location>
</feature>
<dbReference type="SUPFAM" id="SSF55729">
    <property type="entry name" value="Acyl-CoA N-acyltransferases (Nat)"/>
    <property type="match status" value="1"/>
</dbReference>
<gene>
    <name evidence="2" type="ORF">ERS852574_02351</name>
</gene>
<dbReference type="InterPro" id="IPR051554">
    <property type="entry name" value="Acetyltransferase_Eis"/>
</dbReference>
<name>A0A173TPV5_9FIRM</name>
<sequence length="376" mass="44110">MKILKKLKPEERGLTRTLWEQVFTEDTKEFLDYYYTEKTKNNEIYVIETDHDIRAMMQLNPYVIQMGKKAVESRYIVAVATEPLYRHRGYMAELLSKTARDLYQQKMPFFFLMPASEKIYYPHNYRFIYAADVWSAKGTDGKELTIQKIVELQNDSGVRLRKAEEKDCKKLGDFAEEVLEKQKIQVYTKRDAAYYMRLLKEEESEKGGILIAEQDGEMRGILVFDEEDGFAVREPLIRKGYEDIFDKAGVILQKEEKKKPLIMARILNVENLLSAMVCKEEMDLEFVLYDPVIRENNRLFMLKGNKEHLVVRTRTAHTGKDDAVQKISIDALTSIVFGYKELEKIEEEEKEIFSAEFKEEISKLMPFSPVFINEIV</sequence>
<dbReference type="Pfam" id="PF13530">
    <property type="entry name" value="SCP2_2"/>
    <property type="match status" value="1"/>
</dbReference>
<dbReference type="Gene3D" id="3.40.630.30">
    <property type="match status" value="1"/>
</dbReference>
<dbReference type="Proteomes" id="UP000095727">
    <property type="component" value="Unassembled WGS sequence"/>
</dbReference>
<dbReference type="PANTHER" id="PTHR37817:SF1">
    <property type="entry name" value="N-ACETYLTRANSFERASE EIS"/>
    <property type="match status" value="1"/>
</dbReference>
<dbReference type="InterPro" id="IPR025559">
    <property type="entry name" value="Eis_dom"/>
</dbReference>
<dbReference type="AlphaFoldDB" id="A0A173TPV5"/>
<dbReference type="InterPro" id="IPR016181">
    <property type="entry name" value="Acyl_CoA_acyltransferase"/>
</dbReference>
<dbReference type="GO" id="GO:0034069">
    <property type="term" value="F:aminoglycoside N-acetyltransferase activity"/>
    <property type="evidence" value="ECO:0007669"/>
    <property type="project" value="TreeGrafter"/>
</dbReference>
<dbReference type="SUPFAM" id="SSF55718">
    <property type="entry name" value="SCP-like"/>
    <property type="match status" value="1"/>
</dbReference>
<proteinExistence type="predicted"/>
<dbReference type="RefSeq" id="WP_055157587.1">
    <property type="nucleotide sequence ID" value="NZ_CYXR01000018.1"/>
</dbReference>
<reference evidence="2 3" key="1">
    <citation type="submission" date="2015-09" db="EMBL/GenBank/DDBJ databases">
        <authorList>
            <consortium name="Pathogen Informatics"/>
        </authorList>
    </citation>
    <scope>NUCLEOTIDE SEQUENCE [LARGE SCALE GENOMIC DNA]</scope>
    <source>
        <strain evidence="2 3">2789STDY5834962</strain>
    </source>
</reference>
<evidence type="ECO:0000313" key="2">
    <source>
        <dbReference type="EMBL" id="CUN04554.1"/>
    </source>
</evidence>
<dbReference type="GO" id="GO:0030649">
    <property type="term" value="P:aminoglycoside antibiotic catabolic process"/>
    <property type="evidence" value="ECO:0007669"/>
    <property type="project" value="TreeGrafter"/>
</dbReference>
<dbReference type="Pfam" id="PF13527">
    <property type="entry name" value="Acetyltransf_9"/>
    <property type="match status" value="1"/>
</dbReference>
<protein>
    <submittedName>
        <fullName evidence="2">Predicted acetyltransferase involved in intracellular survival and related acetyltransferases</fullName>
    </submittedName>
</protein>
<accession>A0A173TPV5</accession>
<organism evidence="2 3">
    <name type="scientific">Coprococcus comes</name>
    <dbReference type="NCBI Taxonomy" id="410072"/>
    <lineage>
        <taxon>Bacteria</taxon>
        <taxon>Bacillati</taxon>
        <taxon>Bacillota</taxon>
        <taxon>Clostridia</taxon>
        <taxon>Lachnospirales</taxon>
        <taxon>Lachnospiraceae</taxon>
        <taxon>Coprococcus</taxon>
    </lineage>
</organism>
<dbReference type="PROSITE" id="PS51186">
    <property type="entry name" value="GNAT"/>
    <property type="match status" value="1"/>
</dbReference>
<dbReference type="EMBL" id="CYXR01000018">
    <property type="protein sequence ID" value="CUN04554.1"/>
    <property type="molecule type" value="Genomic_DNA"/>
</dbReference>
<evidence type="ECO:0000313" key="3">
    <source>
        <dbReference type="Proteomes" id="UP000095727"/>
    </source>
</evidence>
<dbReference type="InterPro" id="IPR036527">
    <property type="entry name" value="SCP2_sterol-bd_dom_sf"/>
</dbReference>
<dbReference type="InterPro" id="IPR000182">
    <property type="entry name" value="GNAT_dom"/>
</dbReference>
<keyword evidence="2" id="KW-0808">Transferase</keyword>